<dbReference type="Proteomes" id="UP000305067">
    <property type="component" value="Unassembled WGS sequence"/>
</dbReference>
<feature type="region of interest" description="Disordered" evidence="1">
    <location>
        <begin position="196"/>
        <end position="218"/>
    </location>
</feature>
<evidence type="ECO:0000313" key="3">
    <source>
        <dbReference type="EMBL" id="TFK99544.1"/>
    </source>
</evidence>
<proteinExistence type="predicted"/>
<reference evidence="3 4" key="1">
    <citation type="journal article" date="2019" name="Nat. Ecol. Evol.">
        <title>Megaphylogeny resolves global patterns of mushroom evolution.</title>
        <authorList>
            <person name="Varga T."/>
            <person name="Krizsan K."/>
            <person name="Foldi C."/>
            <person name="Dima B."/>
            <person name="Sanchez-Garcia M."/>
            <person name="Sanchez-Ramirez S."/>
            <person name="Szollosi G.J."/>
            <person name="Szarkandi J.G."/>
            <person name="Papp V."/>
            <person name="Albert L."/>
            <person name="Andreopoulos W."/>
            <person name="Angelini C."/>
            <person name="Antonin V."/>
            <person name="Barry K.W."/>
            <person name="Bougher N.L."/>
            <person name="Buchanan P."/>
            <person name="Buyck B."/>
            <person name="Bense V."/>
            <person name="Catcheside P."/>
            <person name="Chovatia M."/>
            <person name="Cooper J."/>
            <person name="Damon W."/>
            <person name="Desjardin D."/>
            <person name="Finy P."/>
            <person name="Geml J."/>
            <person name="Haridas S."/>
            <person name="Hughes K."/>
            <person name="Justo A."/>
            <person name="Karasinski D."/>
            <person name="Kautmanova I."/>
            <person name="Kiss B."/>
            <person name="Kocsube S."/>
            <person name="Kotiranta H."/>
            <person name="LaButti K.M."/>
            <person name="Lechner B.E."/>
            <person name="Liimatainen K."/>
            <person name="Lipzen A."/>
            <person name="Lukacs Z."/>
            <person name="Mihaltcheva S."/>
            <person name="Morgado L.N."/>
            <person name="Niskanen T."/>
            <person name="Noordeloos M.E."/>
            <person name="Ohm R.A."/>
            <person name="Ortiz-Santana B."/>
            <person name="Ovrebo C."/>
            <person name="Racz N."/>
            <person name="Riley R."/>
            <person name="Savchenko A."/>
            <person name="Shiryaev A."/>
            <person name="Soop K."/>
            <person name="Spirin V."/>
            <person name="Szebenyi C."/>
            <person name="Tomsovsky M."/>
            <person name="Tulloss R.E."/>
            <person name="Uehling J."/>
            <person name="Grigoriev I.V."/>
            <person name="Vagvolgyi C."/>
            <person name="Papp T."/>
            <person name="Martin F.M."/>
            <person name="Miettinen O."/>
            <person name="Hibbett D.S."/>
            <person name="Nagy L.G."/>
        </authorList>
    </citation>
    <scope>NUCLEOTIDE SEQUENCE [LARGE SCALE GENOMIC DNA]</scope>
    <source>
        <strain evidence="3 4">CBS 309.79</strain>
    </source>
</reference>
<dbReference type="Gene3D" id="1.10.287.110">
    <property type="entry name" value="DnaJ domain"/>
    <property type="match status" value="1"/>
</dbReference>
<dbReference type="AlphaFoldDB" id="A0A5C3QBV8"/>
<dbReference type="STRING" id="1884261.A0A5C3QBV8"/>
<dbReference type="PRINTS" id="PR00625">
    <property type="entry name" value="JDOMAIN"/>
</dbReference>
<dbReference type="PANTHER" id="PTHR46620">
    <property type="entry name" value="J DOMAIN-CONTAINING PROTEIN SPF31"/>
    <property type="match status" value="1"/>
</dbReference>
<dbReference type="SMART" id="SM00271">
    <property type="entry name" value="DnaJ"/>
    <property type="match status" value="1"/>
</dbReference>
<gene>
    <name evidence="3" type="ORF">BDV98DRAFT_571146</name>
</gene>
<protein>
    <submittedName>
        <fullName evidence="3">DnaJ-domain-containing protein</fullName>
    </submittedName>
</protein>
<dbReference type="PANTHER" id="PTHR46620:SF1">
    <property type="entry name" value="J DOMAIN-CONTAINING PROTEIN SPF31"/>
    <property type="match status" value="1"/>
</dbReference>
<feature type="region of interest" description="Disordered" evidence="1">
    <location>
        <begin position="227"/>
        <end position="246"/>
    </location>
</feature>
<sequence length="246" mass="27492">MSTAAGSSSSSSKPISSSAAASSSKPASTAPPANDDLEKLLNREATAFQREVEVERILKAFKLNPYEILDLEASVTPEGIKKKYRQISLFIHPDKCPHAKAPEAFDLLKKAESELSDPAKREQLDAVINQARLQIMQSLSLPLTTPADDPKLRDLGLPPTAYKERLRMESKDLLIDDEVRRRKAIKMNLANEGLEARKKEEEIESRKRKADDDKAWEANREGRVGSWRTFSKESKKKKKPKIAVLG</sequence>
<accession>A0A5C3QBV8</accession>
<dbReference type="InterPro" id="IPR036869">
    <property type="entry name" value="J_dom_sf"/>
</dbReference>
<dbReference type="CDD" id="cd06257">
    <property type="entry name" value="DnaJ"/>
    <property type="match status" value="1"/>
</dbReference>
<evidence type="ECO:0000259" key="2">
    <source>
        <dbReference type="PROSITE" id="PS50076"/>
    </source>
</evidence>
<feature type="compositionally biased region" description="Low complexity" evidence="1">
    <location>
        <begin position="1"/>
        <end position="33"/>
    </location>
</feature>
<keyword evidence="4" id="KW-1185">Reference proteome</keyword>
<organism evidence="3 4">
    <name type="scientific">Pterulicium gracile</name>
    <dbReference type="NCBI Taxonomy" id="1884261"/>
    <lineage>
        <taxon>Eukaryota</taxon>
        <taxon>Fungi</taxon>
        <taxon>Dikarya</taxon>
        <taxon>Basidiomycota</taxon>
        <taxon>Agaricomycotina</taxon>
        <taxon>Agaricomycetes</taxon>
        <taxon>Agaricomycetidae</taxon>
        <taxon>Agaricales</taxon>
        <taxon>Pleurotineae</taxon>
        <taxon>Pterulaceae</taxon>
        <taxon>Pterulicium</taxon>
    </lineage>
</organism>
<evidence type="ECO:0000313" key="4">
    <source>
        <dbReference type="Proteomes" id="UP000305067"/>
    </source>
</evidence>
<dbReference type="Pfam" id="PF00226">
    <property type="entry name" value="DnaJ"/>
    <property type="match status" value="1"/>
</dbReference>
<dbReference type="InterPro" id="IPR001623">
    <property type="entry name" value="DnaJ_domain"/>
</dbReference>
<dbReference type="PROSITE" id="PS50076">
    <property type="entry name" value="DNAJ_2"/>
    <property type="match status" value="1"/>
</dbReference>
<feature type="compositionally biased region" description="Basic residues" evidence="1">
    <location>
        <begin position="234"/>
        <end position="246"/>
    </location>
</feature>
<evidence type="ECO:0000256" key="1">
    <source>
        <dbReference type="SAM" id="MobiDB-lite"/>
    </source>
</evidence>
<dbReference type="OrthoDB" id="342454at2759"/>
<dbReference type="EMBL" id="ML178833">
    <property type="protein sequence ID" value="TFK99544.1"/>
    <property type="molecule type" value="Genomic_DNA"/>
</dbReference>
<dbReference type="SUPFAM" id="SSF46565">
    <property type="entry name" value="Chaperone J-domain"/>
    <property type="match status" value="1"/>
</dbReference>
<name>A0A5C3QBV8_9AGAR</name>
<feature type="domain" description="J" evidence="2">
    <location>
        <begin position="64"/>
        <end position="128"/>
    </location>
</feature>
<feature type="region of interest" description="Disordered" evidence="1">
    <location>
        <begin position="1"/>
        <end position="38"/>
    </location>
</feature>